<organism evidence="1 2">
    <name type="scientific">Violaceomyces palustris</name>
    <dbReference type="NCBI Taxonomy" id="1673888"/>
    <lineage>
        <taxon>Eukaryota</taxon>
        <taxon>Fungi</taxon>
        <taxon>Dikarya</taxon>
        <taxon>Basidiomycota</taxon>
        <taxon>Ustilaginomycotina</taxon>
        <taxon>Ustilaginomycetes</taxon>
        <taxon>Violaceomycetales</taxon>
        <taxon>Violaceomycetaceae</taxon>
        <taxon>Violaceomyces</taxon>
    </lineage>
</organism>
<evidence type="ECO:0000313" key="1">
    <source>
        <dbReference type="EMBL" id="PWN47670.1"/>
    </source>
</evidence>
<dbReference type="Proteomes" id="UP000245626">
    <property type="component" value="Unassembled WGS sequence"/>
</dbReference>
<gene>
    <name evidence="1" type="ORF">IE53DRAFT_412880</name>
</gene>
<sequence>MPSECRVENLADLEPLSTQVAGHEKGVLQLQGGQKVVKSCLPLEVEFYETLSRPYPLAKGGGGQSELVERLSRLIPSYHGSLNHRVAEYLSEQQDDDPIDNRDDLDAAVSSSVKRDPASPAPPPTIVLENLTHPFKCPNVCDIKLGTQLWDEGSSPEKRRRMENVARETTSFECGLRLTGWKTYDNSSKTYHAVGKGFGKAIGPESLPLGIRMILSSPLEGDAKEVKAKFPEKVPLPPSAALPHLPKELVRPLVEQGIKPFLHEAISIFSSLHVRIRGGSVLLVYEGDRESLRAGLEEKSTSGDVGANTDAATTTTLKAGKVGEGITKRVFDARFIDFGHAALVDESEGIDQGVLKGLKYLLSLVEDFEASL</sequence>
<protein>
    <submittedName>
        <fullName evidence="1">SAICAR synthase-like protein</fullName>
    </submittedName>
</protein>
<reference evidence="1 2" key="1">
    <citation type="journal article" date="2018" name="Mol. Biol. Evol.">
        <title>Broad Genomic Sampling Reveals a Smut Pathogenic Ancestry of the Fungal Clade Ustilaginomycotina.</title>
        <authorList>
            <person name="Kijpornyongpan T."/>
            <person name="Mondo S.J."/>
            <person name="Barry K."/>
            <person name="Sandor L."/>
            <person name="Lee J."/>
            <person name="Lipzen A."/>
            <person name="Pangilinan J."/>
            <person name="LaButti K."/>
            <person name="Hainaut M."/>
            <person name="Henrissat B."/>
            <person name="Grigoriev I.V."/>
            <person name="Spatafora J.W."/>
            <person name="Aime M.C."/>
        </authorList>
    </citation>
    <scope>NUCLEOTIDE SEQUENCE [LARGE SCALE GENOMIC DNA]</scope>
    <source>
        <strain evidence="1 2">SA 807</strain>
    </source>
</reference>
<proteinExistence type="predicted"/>
<dbReference type="EMBL" id="KZ820370">
    <property type="protein sequence ID" value="PWN47670.1"/>
    <property type="molecule type" value="Genomic_DNA"/>
</dbReference>
<accession>A0ACD0NPI4</accession>
<evidence type="ECO:0000313" key="2">
    <source>
        <dbReference type="Proteomes" id="UP000245626"/>
    </source>
</evidence>
<name>A0ACD0NPI4_9BASI</name>
<keyword evidence="2" id="KW-1185">Reference proteome</keyword>